<dbReference type="EMBL" id="QXGA01000690">
    <property type="protein sequence ID" value="KAE9142549.1"/>
    <property type="molecule type" value="Genomic_DNA"/>
</dbReference>
<evidence type="ECO:0000313" key="8">
    <source>
        <dbReference type="Proteomes" id="UP000429523"/>
    </source>
</evidence>
<dbReference type="Proteomes" id="UP000433483">
    <property type="component" value="Unassembled WGS sequence"/>
</dbReference>
<evidence type="ECO:0000313" key="5">
    <source>
        <dbReference type="EMBL" id="KAE9189163.1"/>
    </source>
</evidence>
<keyword evidence="9" id="KW-1185">Reference proteome</keyword>
<gene>
    <name evidence="7" type="ORF">PF001_g12619</name>
    <name evidence="6" type="ORF">PF002_g13847</name>
    <name evidence="5" type="ORF">PF005_g19751</name>
    <name evidence="4" type="ORF">PF006_g12348</name>
    <name evidence="3" type="ORF">PF007_g29042</name>
    <name evidence="2" type="ORF">PF009_g27784</name>
</gene>
<reference evidence="8 9" key="1">
    <citation type="submission" date="2018-08" db="EMBL/GenBank/DDBJ databases">
        <title>Genomic investigation of the strawberry pathogen Phytophthora fragariae indicates pathogenicity is determined by transcriptional variation in three key races.</title>
        <authorList>
            <person name="Adams T.M."/>
            <person name="Armitage A.D."/>
            <person name="Sobczyk M.K."/>
            <person name="Bates H.J."/>
            <person name="Dunwell J.M."/>
            <person name="Nellist C.F."/>
            <person name="Harrison R.J."/>
        </authorList>
    </citation>
    <scope>NUCLEOTIDE SEQUENCE [LARGE SCALE GENOMIC DNA]</scope>
    <source>
        <strain evidence="7 10">A4</strain>
        <strain evidence="6 11">BC-1</strain>
        <strain evidence="5 9">NOV-27</strain>
        <strain evidence="4 12">NOV-5</strain>
        <strain evidence="3 13">NOV-71</strain>
        <strain evidence="2 8">NOV-9</strain>
    </source>
</reference>
<dbReference type="EMBL" id="QXGE01000710">
    <property type="protein sequence ID" value="KAE9305383.1"/>
    <property type="molecule type" value="Genomic_DNA"/>
</dbReference>
<dbReference type="EMBL" id="QXGB01001538">
    <property type="protein sequence ID" value="KAE9189163.1"/>
    <property type="molecule type" value="Genomic_DNA"/>
</dbReference>
<evidence type="ECO:0000313" key="9">
    <source>
        <dbReference type="Proteomes" id="UP000433483"/>
    </source>
</evidence>
<evidence type="ECO:0000256" key="1">
    <source>
        <dbReference type="SAM" id="MobiDB-lite"/>
    </source>
</evidence>
<evidence type="ECO:0000313" key="10">
    <source>
        <dbReference type="Proteomes" id="UP000437068"/>
    </source>
</evidence>
<evidence type="ECO:0000313" key="3">
    <source>
        <dbReference type="EMBL" id="KAE9064869.1"/>
    </source>
</evidence>
<evidence type="ECO:0000313" key="2">
    <source>
        <dbReference type="EMBL" id="KAE8921942.1"/>
    </source>
</evidence>
<proteinExistence type="predicted"/>
<evidence type="ECO:0000313" key="13">
    <source>
        <dbReference type="Proteomes" id="UP000441208"/>
    </source>
</evidence>
<evidence type="ECO:0000313" key="12">
    <source>
        <dbReference type="Proteomes" id="UP000440732"/>
    </source>
</evidence>
<dbReference type="EMBL" id="QXGF01003281">
    <property type="protein sequence ID" value="KAE8921942.1"/>
    <property type="molecule type" value="Genomic_DNA"/>
</dbReference>
<dbReference type="Proteomes" id="UP000441208">
    <property type="component" value="Unassembled WGS sequence"/>
</dbReference>
<dbReference type="EMBL" id="QXFZ01004293">
    <property type="protein sequence ID" value="KAE9064869.1"/>
    <property type="molecule type" value="Genomic_DNA"/>
</dbReference>
<evidence type="ECO:0000313" key="6">
    <source>
        <dbReference type="EMBL" id="KAE9227346.1"/>
    </source>
</evidence>
<accession>A0A6A3DJ98</accession>
<evidence type="ECO:0000313" key="4">
    <source>
        <dbReference type="EMBL" id="KAE9142549.1"/>
    </source>
</evidence>
<evidence type="ECO:0000313" key="7">
    <source>
        <dbReference type="EMBL" id="KAE9305383.1"/>
    </source>
</evidence>
<dbReference type="Proteomes" id="UP000429523">
    <property type="component" value="Unassembled WGS sequence"/>
</dbReference>
<organism evidence="2 8">
    <name type="scientific">Phytophthora fragariae</name>
    <dbReference type="NCBI Taxonomy" id="53985"/>
    <lineage>
        <taxon>Eukaryota</taxon>
        <taxon>Sar</taxon>
        <taxon>Stramenopiles</taxon>
        <taxon>Oomycota</taxon>
        <taxon>Peronosporomycetes</taxon>
        <taxon>Peronosporales</taxon>
        <taxon>Peronosporaceae</taxon>
        <taxon>Phytophthora</taxon>
    </lineage>
</organism>
<dbReference type="Proteomes" id="UP000437068">
    <property type="component" value="Unassembled WGS sequence"/>
</dbReference>
<dbReference type="EMBL" id="QXGD01000718">
    <property type="protein sequence ID" value="KAE9227346.1"/>
    <property type="molecule type" value="Genomic_DNA"/>
</dbReference>
<evidence type="ECO:0000313" key="11">
    <source>
        <dbReference type="Proteomes" id="UP000440367"/>
    </source>
</evidence>
<feature type="compositionally biased region" description="Acidic residues" evidence="1">
    <location>
        <begin position="1"/>
        <end position="16"/>
    </location>
</feature>
<sequence length="123" mass="12722">MDDGVDADSLSEDDANGADVAAGGDSQFSLSTPHGEDDVFAPFDPSMPLAQTTTVNDTTNASGDGERPRDPRDMLDILLSDDDSPPTEGLAVHLFDAAHAPLSGLPHGKNCVFIVWAALLSAG</sequence>
<feature type="compositionally biased region" description="Basic and acidic residues" evidence="1">
    <location>
        <begin position="64"/>
        <end position="75"/>
    </location>
</feature>
<protein>
    <submittedName>
        <fullName evidence="2">Uncharacterized protein</fullName>
    </submittedName>
</protein>
<dbReference type="Proteomes" id="UP000440732">
    <property type="component" value="Unassembled WGS sequence"/>
</dbReference>
<feature type="region of interest" description="Disordered" evidence="1">
    <location>
        <begin position="1"/>
        <end position="82"/>
    </location>
</feature>
<feature type="compositionally biased region" description="Polar residues" evidence="1">
    <location>
        <begin position="49"/>
        <end position="62"/>
    </location>
</feature>
<dbReference type="Proteomes" id="UP000440367">
    <property type="component" value="Unassembled WGS sequence"/>
</dbReference>
<dbReference type="AlphaFoldDB" id="A0A6A3DJ98"/>
<comment type="caution">
    <text evidence="2">The sequence shown here is derived from an EMBL/GenBank/DDBJ whole genome shotgun (WGS) entry which is preliminary data.</text>
</comment>
<name>A0A6A3DJ98_9STRA</name>